<dbReference type="InterPro" id="IPR000782">
    <property type="entry name" value="FAS1_domain"/>
</dbReference>
<sequence>MKKYLCYIGIILAVYACDKNEFHDTGLAYGKHDCSMWEYFAKDHADWDSVVMMIERAGLVNIFDGTHPQYKEITFFGITNLSVNQFLVKNLDENKAMKYQGIRDIPEEMCRRILLSHIIPGKKMQQEFDYEVKGTLTGGTIVKTLSGIDLRVYRIKNPFMGVPDIGEEGLGIHALKSGYQAKVASSNIETTNGVVHALSYTYQMTEL</sequence>
<dbReference type="Proteomes" id="UP000004892">
    <property type="component" value="Unassembled WGS sequence"/>
</dbReference>
<accession>H1DG09</accession>
<dbReference type="EMBL" id="ADMC01000017">
    <property type="protein sequence ID" value="EHP48832.1"/>
    <property type="molecule type" value="Genomic_DNA"/>
</dbReference>
<gene>
    <name evidence="2" type="ORF">HMPREF9449_01195</name>
</gene>
<dbReference type="RefSeq" id="WP_009136343.1">
    <property type="nucleotide sequence ID" value="NZ_JH594596.1"/>
</dbReference>
<dbReference type="SUPFAM" id="SSF82153">
    <property type="entry name" value="FAS1 domain"/>
    <property type="match status" value="1"/>
</dbReference>
<dbReference type="eggNOG" id="ENOG5033SQ8">
    <property type="taxonomic scope" value="Bacteria"/>
</dbReference>
<evidence type="ECO:0000313" key="3">
    <source>
        <dbReference type="Proteomes" id="UP000004892"/>
    </source>
</evidence>
<comment type="caution">
    <text evidence="2">The sequence shown here is derived from an EMBL/GenBank/DDBJ whole genome shotgun (WGS) entry which is preliminary data.</text>
</comment>
<evidence type="ECO:0000259" key="1">
    <source>
        <dbReference type="PROSITE" id="PS50213"/>
    </source>
</evidence>
<dbReference type="PROSITE" id="PS51257">
    <property type="entry name" value="PROKAR_LIPOPROTEIN"/>
    <property type="match status" value="1"/>
</dbReference>
<dbReference type="InterPro" id="IPR036378">
    <property type="entry name" value="FAS1_dom_sf"/>
</dbReference>
<dbReference type="Gene3D" id="2.30.180.10">
    <property type="entry name" value="FAS1 domain"/>
    <property type="match status" value="1"/>
</dbReference>
<dbReference type="GeneID" id="98068780"/>
<dbReference type="HOGENOM" id="CLU_102929_0_0_10"/>
<protein>
    <recommendedName>
        <fullName evidence="1">FAS1 domain-containing protein</fullName>
    </recommendedName>
</protein>
<feature type="domain" description="FAS1" evidence="1">
    <location>
        <begin position="34"/>
        <end position="202"/>
    </location>
</feature>
<dbReference type="AlphaFoldDB" id="H1DG09"/>
<dbReference type="STRING" id="742817.HMPREF9449_01195"/>
<proteinExistence type="predicted"/>
<evidence type="ECO:0000313" key="2">
    <source>
        <dbReference type="EMBL" id="EHP48832.1"/>
    </source>
</evidence>
<keyword evidence="3" id="KW-1185">Reference proteome</keyword>
<dbReference type="PROSITE" id="PS50213">
    <property type="entry name" value="FAS1"/>
    <property type="match status" value="1"/>
</dbReference>
<dbReference type="PATRIC" id="fig|742817.3.peg.1269"/>
<name>H1DG09_9BACT</name>
<reference evidence="2 3" key="1">
    <citation type="submission" date="2012-01" db="EMBL/GenBank/DDBJ databases">
        <title>The Genome Sequence of Odoribacter laneus YIT 12061.</title>
        <authorList>
            <consortium name="The Broad Institute Genome Sequencing Platform"/>
            <person name="Earl A."/>
            <person name="Ward D."/>
            <person name="Feldgarden M."/>
            <person name="Gevers D."/>
            <person name="Morotomi M."/>
            <person name="Young S.K."/>
            <person name="Zeng Q."/>
            <person name="Gargeya S."/>
            <person name="Fitzgerald M."/>
            <person name="Haas B."/>
            <person name="Abouelleil A."/>
            <person name="Alvarado L."/>
            <person name="Arachchi H.M."/>
            <person name="Berlin A."/>
            <person name="Chapman S.B."/>
            <person name="Gearin G."/>
            <person name="Goldberg J."/>
            <person name="Griggs A."/>
            <person name="Gujja S."/>
            <person name="Hansen M."/>
            <person name="Heiman D."/>
            <person name="Howarth C."/>
            <person name="Larimer J."/>
            <person name="Lui A."/>
            <person name="MacDonald P.J.P."/>
            <person name="McCowen C."/>
            <person name="Montmayeur A."/>
            <person name="Murphy C."/>
            <person name="Neiman D."/>
            <person name="Pearson M."/>
            <person name="Priest M."/>
            <person name="Roberts A."/>
            <person name="Saif S."/>
            <person name="Shea T."/>
            <person name="Sisk P."/>
            <person name="Stolte C."/>
            <person name="Sykes S."/>
            <person name="Wortman J."/>
            <person name="Nusbaum C."/>
            <person name="Birren B."/>
        </authorList>
    </citation>
    <scope>NUCLEOTIDE SEQUENCE [LARGE SCALE GENOMIC DNA]</scope>
    <source>
        <strain evidence="2 3">YIT 12061</strain>
    </source>
</reference>
<organism evidence="2 3">
    <name type="scientific">Odoribacter laneus YIT 12061</name>
    <dbReference type="NCBI Taxonomy" id="742817"/>
    <lineage>
        <taxon>Bacteria</taxon>
        <taxon>Pseudomonadati</taxon>
        <taxon>Bacteroidota</taxon>
        <taxon>Bacteroidia</taxon>
        <taxon>Bacteroidales</taxon>
        <taxon>Odoribacteraceae</taxon>
        <taxon>Odoribacter</taxon>
    </lineage>
</organism>
<dbReference type="Pfam" id="PF02469">
    <property type="entry name" value="Fasciclin"/>
    <property type="match status" value="1"/>
</dbReference>